<sequence length="72" mass="8448">MNAPIVDEVRRAREEPARRFDYDLAAICRDIRKRQSGYGVRYGNSMVRLRRNRREIQPVCVETSSSARALHQ</sequence>
<dbReference type="EMBL" id="CAADGH010000024">
    <property type="protein sequence ID" value="VFK75516.1"/>
    <property type="molecule type" value="Genomic_DNA"/>
</dbReference>
<evidence type="ECO:0000313" key="3">
    <source>
        <dbReference type="EMBL" id="VFK75516.1"/>
    </source>
</evidence>
<name>A0A451BB40_9GAMM</name>
<accession>A0A451BB40</accession>
<dbReference type="EMBL" id="CAADFQ010000020">
    <property type="protein sequence ID" value="VFK31093.1"/>
    <property type="molecule type" value="Genomic_DNA"/>
</dbReference>
<dbReference type="AlphaFoldDB" id="A0A451BB40"/>
<evidence type="ECO:0000313" key="1">
    <source>
        <dbReference type="EMBL" id="VFK27268.1"/>
    </source>
</evidence>
<proteinExistence type="predicted"/>
<dbReference type="EMBL" id="CAADFO010000026">
    <property type="protein sequence ID" value="VFK27268.1"/>
    <property type="molecule type" value="Genomic_DNA"/>
</dbReference>
<evidence type="ECO:0000313" key="2">
    <source>
        <dbReference type="EMBL" id="VFK31093.1"/>
    </source>
</evidence>
<reference evidence="3" key="1">
    <citation type="submission" date="2019-02" db="EMBL/GenBank/DDBJ databases">
        <authorList>
            <person name="Gruber-Vodicka R. H."/>
            <person name="Seah K. B. B."/>
        </authorList>
    </citation>
    <scope>NUCLEOTIDE SEQUENCE</scope>
    <source>
        <strain evidence="1">BECK_BZ197</strain>
        <strain evidence="3">BECK_BZ198</strain>
        <strain evidence="2">BECK_BZ199</strain>
    </source>
</reference>
<protein>
    <submittedName>
        <fullName evidence="3">Uncharacterized protein</fullName>
    </submittedName>
</protein>
<gene>
    <name evidence="1" type="ORF">BECKMB1821G_GA0114241_102634</name>
    <name evidence="3" type="ORF">BECKMB1821H_GA0114242_102433</name>
    <name evidence="2" type="ORF">BECKMB1821I_GA0114274_102034</name>
</gene>
<organism evidence="3">
    <name type="scientific">Candidatus Kentrum sp. MB</name>
    <dbReference type="NCBI Taxonomy" id="2138164"/>
    <lineage>
        <taxon>Bacteria</taxon>
        <taxon>Pseudomonadati</taxon>
        <taxon>Pseudomonadota</taxon>
        <taxon>Gammaproteobacteria</taxon>
        <taxon>Candidatus Kentrum</taxon>
    </lineage>
</organism>